<feature type="repeat" description="ANK" evidence="3">
    <location>
        <begin position="323"/>
        <end position="355"/>
    </location>
</feature>
<dbReference type="AlphaFoldDB" id="A0A2J6R1T0"/>
<dbReference type="PANTHER" id="PTHR24166">
    <property type="entry name" value="ROLLING PEBBLES, ISOFORM B"/>
    <property type="match status" value="1"/>
</dbReference>
<dbReference type="STRING" id="1149755.A0A2J6R1T0"/>
<dbReference type="Gene3D" id="1.25.40.20">
    <property type="entry name" value="Ankyrin repeat-containing domain"/>
    <property type="match status" value="1"/>
</dbReference>
<dbReference type="Pfam" id="PF12796">
    <property type="entry name" value="Ank_2"/>
    <property type="match status" value="1"/>
</dbReference>
<evidence type="ECO:0000256" key="2">
    <source>
        <dbReference type="ARBA" id="ARBA00023043"/>
    </source>
</evidence>
<dbReference type="SMART" id="SM00248">
    <property type="entry name" value="ANK"/>
    <property type="match status" value="5"/>
</dbReference>
<dbReference type="PROSITE" id="PS50088">
    <property type="entry name" value="ANK_REPEAT"/>
    <property type="match status" value="2"/>
</dbReference>
<dbReference type="Proteomes" id="UP000235786">
    <property type="component" value="Unassembled WGS sequence"/>
</dbReference>
<dbReference type="InterPro" id="IPR036770">
    <property type="entry name" value="Ankyrin_rpt-contain_sf"/>
</dbReference>
<dbReference type="PANTHER" id="PTHR24166:SF48">
    <property type="entry name" value="PROTEIN VAPYRIN"/>
    <property type="match status" value="1"/>
</dbReference>
<dbReference type="InterPro" id="IPR050889">
    <property type="entry name" value="Dendritic_Spine_Reg/Scaffold"/>
</dbReference>
<accession>A0A2J6R1T0</accession>
<evidence type="ECO:0000256" key="1">
    <source>
        <dbReference type="ARBA" id="ARBA00022737"/>
    </source>
</evidence>
<dbReference type="InterPro" id="IPR002110">
    <property type="entry name" value="Ankyrin_rpt"/>
</dbReference>
<feature type="repeat" description="ANK" evidence="3">
    <location>
        <begin position="360"/>
        <end position="392"/>
    </location>
</feature>
<dbReference type="SUPFAM" id="SSF48403">
    <property type="entry name" value="Ankyrin repeat"/>
    <property type="match status" value="1"/>
</dbReference>
<proteinExistence type="predicted"/>
<protein>
    <submittedName>
        <fullName evidence="4">Ankyrin</fullName>
    </submittedName>
</protein>
<sequence length="453" mass="50117">MLLLELPAELLQKILVQAILARGVKRGLRLRLVCKIFSHMVQPALFETQLLDDFAKSSAVVRNWYIGKDHGGIALLHSYLLYRVQNETRPHQRRFLDIRKVSERVCEESSTDRDLVSTMETLCWPALQAAMKSSTNTKIENEPLSPELDLLCAAAYLNVIPLAKRLLQEGHCPTSESHLFPSPMRLAAWAGNVDLMVLFQENMPEYEEKGLRESLIGAAIRGDIKLARLAAYPPSRATPDSTDVAGEQFGKMHFARGAGNALADAMWCTRDFEVYQYFDSFFAEPTGGIALASHARIHAQLGNLEMVRSLLDAGADIQGSSDKWGNPLCCACRGCHEDVVDFLLERGADPNFRGDKERSQGQFAIRSAAAAGSLTITRKLIGHGVDVRVRTQGRQALGEAVRLEHTAMVKLLLGLGVASGERESFIEDARSRGLDSMAELLYEEETTGVEARH</sequence>
<evidence type="ECO:0000313" key="4">
    <source>
        <dbReference type="EMBL" id="PMD32464.1"/>
    </source>
</evidence>
<evidence type="ECO:0000313" key="5">
    <source>
        <dbReference type="Proteomes" id="UP000235786"/>
    </source>
</evidence>
<gene>
    <name evidence="4" type="ORF">L207DRAFT_572218</name>
</gene>
<keyword evidence="1" id="KW-0677">Repeat</keyword>
<organism evidence="4 5">
    <name type="scientific">Hyaloscypha variabilis (strain UAMH 11265 / GT02V1 / F)</name>
    <name type="common">Meliniomyces variabilis</name>
    <dbReference type="NCBI Taxonomy" id="1149755"/>
    <lineage>
        <taxon>Eukaryota</taxon>
        <taxon>Fungi</taxon>
        <taxon>Dikarya</taxon>
        <taxon>Ascomycota</taxon>
        <taxon>Pezizomycotina</taxon>
        <taxon>Leotiomycetes</taxon>
        <taxon>Helotiales</taxon>
        <taxon>Hyaloscyphaceae</taxon>
        <taxon>Hyaloscypha</taxon>
        <taxon>Hyaloscypha variabilis</taxon>
    </lineage>
</organism>
<dbReference type="OrthoDB" id="4772757at2759"/>
<reference evidence="4 5" key="1">
    <citation type="submission" date="2016-04" db="EMBL/GenBank/DDBJ databases">
        <title>A degradative enzymes factory behind the ericoid mycorrhizal symbiosis.</title>
        <authorList>
            <consortium name="DOE Joint Genome Institute"/>
            <person name="Martino E."/>
            <person name="Morin E."/>
            <person name="Grelet G."/>
            <person name="Kuo A."/>
            <person name="Kohler A."/>
            <person name="Daghino S."/>
            <person name="Barry K."/>
            <person name="Choi C."/>
            <person name="Cichocki N."/>
            <person name="Clum A."/>
            <person name="Copeland A."/>
            <person name="Hainaut M."/>
            <person name="Haridas S."/>
            <person name="Labutti K."/>
            <person name="Lindquist E."/>
            <person name="Lipzen A."/>
            <person name="Khouja H.-R."/>
            <person name="Murat C."/>
            <person name="Ohm R."/>
            <person name="Olson A."/>
            <person name="Spatafora J."/>
            <person name="Veneault-Fourrey C."/>
            <person name="Henrissat B."/>
            <person name="Grigoriev I."/>
            <person name="Martin F."/>
            <person name="Perotto S."/>
        </authorList>
    </citation>
    <scope>NUCLEOTIDE SEQUENCE [LARGE SCALE GENOMIC DNA]</scope>
    <source>
        <strain evidence="4 5">F</strain>
    </source>
</reference>
<dbReference type="EMBL" id="KZ613959">
    <property type="protein sequence ID" value="PMD32464.1"/>
    <property type="molecule type" value="Genomic_DNA"/>
</dbReference>
<evidence type="ECO:0000256" key="3">
    <source>
        <dbReference type="PROSITE-ProRule" id="PRU00023"/>
    </source>
</evidence>
<keyword evidence="2 3" id="KW-0040">ANK repeat</keyword>
<keyword evidence="5" id="KW-1185">Reference proteome</keyword>
<name>A0A2J6R1T0_HYAVF</name>